<dbReference type="EC" id="4.2.1.10" evidence="5 7"/>
<dbReference type="GO" id="GO:0008652">
    <property type="term" value="P:amino acid biosynthetic process"/>
    <property type="evidence" value="ECO:0007669"/>
    <property type="project" value="UniProtKB-KW"/>
</dbReference>
<evidence type="ECO:0000256" key="7">
    <source>
        <dbReference type="HAMAP-Rule" id="MF_00169"/>
    </source>
</evidence>
<evidence type="ECO:0000256" key="6">
    <source>
        <dbReference type="ARBA" id="ARBA00023239"/>
    </source>
</evidence>
<dbReference type="GO" id="GO:0019631">
    <property type="term" value="P:quinate catabolic process"/>
    <property type="evidence" value="ECO:0007669"/>
    <property type="project" value="TreeGrafter"/>
</dbReference>
<dbReference type="CDD" id="cd00466">
    <property type="entry name" value="DHQase_II"/>
    <property type="match status" value="1"/>
</dbReference>
<keyword evidence="7" id="KW-0028">Amino-acid biosynthesis</keyword>
<dbReference type="PANTHER" id="PTHR21272:SF3">
    <property type="entry name" value="CATABOLIC 3-DEHYDROQUINASE"/>
    <property type="match status" value="1"/>
</dbReference>
<protein>
    <recommendedName>
        <fullName evidence="5 7">3-dehydroquinate dehydratase</fullName>
        <shortName evidence="7">3-dehydroquinase</shortName>
        <ecNumber evidence="5 7">4.2.1.10</ecNumber>
    </recommendedName>
    <alternativeName>
        <fullName evidence="7">Type II DHQase</fullName>
    </alternativeName>
</protein>
<evidence type="ECO:0000256" key="8">
    <source>
        <dbReference type="PIRSR" id="PIRSR001399-1"/>
    </source>
</evidence>
<feature type="binding site" evidence="7">
    <location>
        <position position="74"/>
    </location>
    <ligand>
        <name>substrate</name>
    </ligand>
</feature>
<feature type="site" description="Transition state stabilizer" evidence="7 9">
    <location>
        <position position="17"/>
    </location>
</feature>
<dbReference type="PIRSF" id="PIRSF001399">
    <property type="entry name" value="DHquinase_II"/>
    <property type="match status" value="1"/>
</dbReference>
<evidence type="ECO:0000256" key="5">
    <source>
        <dbReference type="ARBA" id="ARBA00012060"/>
    </source>
</evidence>
<accession>A0A0G1HM76</accession>
<comment type="caution">
    <text evidence="7">Lacks conserved residue(s) required for the propagation of feature annotation.</text>
</comment>
<dbReference type="PROSITE" id="PS01029">
    <property type="entry name" value="DEHYDROQUINASE_II"/>
    <property type="match status" value="1"/>
</dbReference>
<sequence>MKILVINGPNLNMLGKRDQARYGMITLFKINEGLKKLAQELGCQLEFFQSNHEGAIIDFLQKESSRAADGILVNPGTLIRYAYCFRQALVDHGKPVMEIHMSDINKTGINKKVNVLDDVRIGQVTGLKKGSYYEGLKKLVKFIKKI</sequence>
<feature type="active site" description="Proton acceptor" evidence="7 8">
    <location>
        <position position="22"/>
    </location>
</feature>
<evidence type="ECO:0000313" key="10">
    <source>
        <dbReference type="EMBL" id="KKT48030.1"/>
    </source>
</evidence>
<comment type="pathway">
    <text evidence="2 7">Metabolic intermediate biosynthesis; chorismate biosynthesis; chorismate from D-erythrose 4-phosphate and phosphoenolpyruvate: step 3/7.</text>
</comment>
<evidence type="ECO:0000256" key="9">
    <source>
        <dbReference type="PIRSR" id="PIRSR001399-3"/>
    </source>
</evidence>
<dbReference type="Proteomes" id="UP000034063">
    <property type="component" value="Unassembled WGS sequence"/>
</dbReference>
<keyword evidence="6 7" id="KW-0456">Lyase</keyword>
<evidence type="ECO:0000256" key="1">
    <source>
        <dbReference type="ARBA" id="ARBA00001864"/>
    </source>
</evidence>
<feature type="active site" description="Proton donor" evidence="7 8">
    <location>
        <position position="100"/>
    </location>
</feature>
<dbReference type="SUPFAM" id="SSF52304">
    <property type="entry name" value="Type II 3-dehydroquinate dehydratase"/>
    <property type="match status" value="1"/>
</dbReference>
<dbReference type="GO" id="GO:0009423">
    <property type="term" value="P:chorismate biosynthetic process"/>
    <property type="evidence" value="ECO:0007669"/>
    <property type="project" value="UniProtKB-UniRule"/>
</dbReference>
<proteinExistence type="inferred from homology"/>
<dbReference type="Pfam" id="PF01220">
    <property type="entry name" value="DHquinase_II"/>
    <property type="match status" value="1"/>
</dbReference>
<organism evidence="10 11">
    <name type="scientific">Candidatus Gottesmanbacteria bacterium GW2011_GWA2_44_17</name>
    <dbReference type="NCBI Taxonomy" id="1618444"/>
    <lineage>
        <taxon>Bacteria</taxon>
        <taxon>Candidatus Gottesmaniibacteriota</taxon>
    </lineage>
</organism>
<dbReference type="GO" id="GO:0003855">
    <property type="term" value="F:3-dehydroquinate dehydratase activity"/>
    <property type="evidence" value="ECO:0007669"/>
    <property type="project" value="UniProtKB-UniRule"/>
</dbReference>
<dbReference type="AlphaFoldDB" id="A0A0G1HM76"/>
<dbReference type="InterPro" id="IPR036441">
    <property type="entry name" value="DHquinase_II_sf"/>
</dbReference>
<dbReference type="InterPro" id="IPR018509">
    <property type="entry name" value="DHquinase_II_CS"/>
</dbReference>
<comment type="similarity">
    <text evidence="3 7">Belongs to the type-II 3-dehydroquinase family.</text>
</comment>
<comment type="caution">
    <text evidence="10">The sequence shown here is derived from an EMBL/GenBank/DDBJ whole genome shotgun (WGS) entry which is preliminary data.</text>
</comment>
<comment type="subunit">
    <text evidence="4 7">Homododecamer.</text>
</comment>
<comment type="catalytic activity">
    <reaction evidence="1 7">
        <text>3-dehydroquinate = 3-dehydroshikimate + H2O</text>
        <dbReference type="Rhea" id="RHEA:21096"/>
        <dbReference type="ChEBI" id="CHEBI:15377"/>
        <dbReference type="ChEBI" id="CHEBI:16630"/>
        <dbReference type="ChEBI" id="CHEBI:32364"/>
        <dbReference type="EC" id="4.2.1.10"/>
    </reaction>
</comment>
<dbReference type="Gene3D" id="3.40.50.9100">
    <property type="entry name" value="Dehydroquinase, class II"/>
    <property type="match status" value="1"/>
</dbReference>
<dbReference type="HAMAP" id="MF_00169">
    <property type="entry name" value="AroQ"/>
    <property type="match status" value="1"/>
</dbReference>
<keyword evidence="7" id="KW-0057">Aromatic amino acid biosynthesis</keyword>
<feature type="binding site" evidence="7">
    <location>
        <begin position="101"/>
        <end position="102"/>
    </location>
    <ligand>
        <name>substrate</name>
    </ligand>
</feature>
<dbReference type="EMBL" id="LCIB01000001">
    <property type="protein sequence ID" value="KKT48030.1"/>
    <property type="molecule type" value="Genomic_DNA"/>
</dbReference>
<comment type="function">
    <text evidence="7">Catalyzes a trans-dehydration via an enolate intermediate.</text>
</comment>
<evidence type="ECO:0000256" key="2">
    <source>
        <dbReference type="ARBA" id="ARBA00004902"/>
    </source>
</evidence>
<evidence type="ECO:0000256" key="4">
    <source>
        <dbReference type="ARBA" id="ARBA00011193"/>
    </source>
</evidence>
<dbReference type="PATRIC" id="fig|1618444.3.peg.36"/>
<dbReference type="UniPathway" id="UPA00053">
    <property type="reaction ID" value="UER00086"/>
</dbReference>
<name>A0A0G1HM76_9BACT</name>
<gene>
    <name evidence="7" type="primary">aroQ</name>
    <name evidence="10" type="ORF">UW37_C0001G0035</name>
</gene>
<dbReference type="PANTHER" id="PTHR21272">
    <property type="entry name" value="CATABOLIC 3-DEHYDROQUINASE"/>
    <property type="match status" value="1"/>
</dbReference>
<reference evidence="10 11" key="1">
    <citation type="journal article" date="2015" name="Nature">
        <title>rRNA introns, odd ribosomes, and small enigmatic genomes across a large radiation of phyla.</title>
        <authorList>
            <person name="Brown C.T."/>
            <person name="Hug L.A."/>
            <person name="Thomas B.C."/>
            <person name="Sharon I."/>
            <person name="Castelle C.J."/>
            <person name="Singh A."/>
            <person name="Wilkins M.J."/>
            <person name="Williams K.H."/>
            <person name="Banfield J.F."/>
        </authorList>
    </citation>
    <scope>NUCLEOTIDE SEQUENCE [LARGE SCALE GENOMIC DNA]</scope>
</reference>
<dbReference type="InterPro" id="IPR001874">
    <property type="entry name" value="DHquinase_II"/>
</dbReference>
<dbReference type="GO" id="GO:0009073">
    <property type="term" value="P:aromatic amino acid family biosynthetic process"/>
    <property type="evidence" value="ECO:0007669"/>
    <property type="project" value="UniProtKB-KW"/>
</dbReference>
<evidence type="ECO:0000313" key="11">
    <source>
        <dbReference type="Proteomes" id="UP000034063"/>
    </source>
</evidence>
<evidence type="ECO:0000256" key="3">
    <source>
        <dbReference type="ARBA" id="ARBA00011037"/>
    </source>
</evidence>